<dbReference type="Pfam" id="PF05036">
    <property type="entry name" value="SPOR"/>
    <property type="match status" value="1"/>
</dbReference>
<dbReference type="EMBL" id="WEIA01000002">
    <property type="protein sequence ID" value="NLR20651.1"/>
    <property type="molecule type" value="Genomic_DNA"/>
</dbReference>
<evidence type="ECO:0000256" key="1">
    <source>
        <dbReference type="SAM" id="Coils"/>
    </source>
</evidence>
<dbReference type="SUPFAM" id="SSF110997">
    <property type="entry name" value="Sporulation related repeat"/>
    <property type="match status" value="1"/>
</dbReference>
<sequence>MQSIKWHLIMLSFVALSGCQATASKSQLDSLQMKKQISLLEQQVSTLQQEVEQLRALKQQIARFEEVQEDLDVIAMQLSNSLAKQKDAELLAEQPEQVIEQKTKPTEKQEQPVEIAEFAIQLASTTEYTKLRQTYEQLKDKLPQDFATSEVNIEQIDIQNTKYYRLKLGAFADKASAYKGCQQLKRAGLSCLVSHYTSHRL</sequence>
<reference evidence="4" key="1">
    <citation type="submission" date="2019-10" db="EMBL/GenBank/DDBJ databases">
        <authorList>
            <person name="Paulsen S."/>
        </authorList>
    </citation>
    <scope>NUCLEOTIDE SEQUENCE</scope>
    <source>
        <strain evidence="4">LMG 19692</strain>
    </source>
</reference>
<dbReference type="GO" id="GO:0042834">
    <property type="term" value="F:peptidoglycan binding"/>
    <property type="evidence" value="ECO:0007669"/>
    <property type="project" value="InterPro"/>
</dbReference>
<dbReference type="PROSITE" id="PS51724">
    <property type="entry name" value="SPOR"/>
    <property type="match status" value="1"/>
</dbReference>
<keyword evidence="1" id="KW-0175">Coiled coil</keyword>
<feature type="chain" id="PRO_5035003676" evidence="2">
    <location>
        <begin position="24"/>
        <end position="201"/>
    </location>
</feature>
<evidence type="ECO:0000259" key="3">
    <source>
        <dbReference type="PROSITE" id="PS51724"/>
    </source>
</evidence>
<evidence type="ECO:0000313" key="4">
    <source>
        <dbReference type="EMBL" id="NLR20651.1"/>
    </source>
</evidence>
<accession>A0A8I2H011</accession>
<evidence type="ECO:0000313" key="5">
    <source>
        <dbReference type="EMBL" id="WOX29864.1"/>
    </source>
</evidence>
<reference evidence="5 7" key="2">
    <citation type="submission" date="2023-10" db="EMBL/GenBank/DDBJ databases">
        <title>To unveil natural product biosynthetic capacity in Pseudoalteromonas.</title>
        <authorList>
            <person name="Wang J."/>
        </authorList>
    </citation>
    <scope>NUCLEOTIDE SEQUENCE [LARGE SCALE GENOMIC DNA]</scope>
    <source>
        <strain evidence="5 7">DSM 15914</strain>
    </source>
</reference>
<keyword evidence="2" id="KW-0732">Signal</keyword>
<keyword evidence="7" id="KW-1185">Reference proteome</keyword>
<dbReference type="Proteomes" id="UP001304419">
    <property type="component" value="Chromosome 1"/>
</dbReference>
<gene>
    <name evidence="4" type="ORF">F9Y85_04820</name>
    <name evidence="5" type="ORF">R5H13_06250</name>
</gene>
<evidence type="ECO:0000313" key="7">
    <source>
        <dbReference type="Proteomes" id="UP001304419"/>
    </source>
</evidence>
<dbReference type="Proteomes" id="UP000646877">
    <property type="component" value="Unassembled WGS sequence"/>
</dbReference>
<evidence type="ECO:0000313" key="6">
    <source>
        <dbReference type="Proteomes" id="UP000646877"/>
    </source>
</evidence>
<feature type="signal peptide" evidence="2">
    <location>
        <begin position="1"/>
        <end position="23"/>
    </location>
</feature>
<dbReference type="InterPro" id="IPR036680">
    <property type="entry name" value="SPOR-like_sf"/>
</dbReference>
<feature type="coiled-coil region" evidence="1">
    <location>
        <begin position="30"/>
        <end position="67"/>
    </location>
</feature>
<dbReference type="Gene3D" id="3.30.70.1070">
    <property type="entry name" value="Sporulation related repeat"/>
    <property type="match status" value="1"/>
</dbReference>
<evidence type="ECO:0000256" key="2">
    <source>
        <dbReference type="SAM" id="SignalP"/>
    </source>
</evidence>
<name>A0A8I2H011_9GAMM</name>
<dbReference type="RefSeq" id="WP_045989517.1">
    <property type="nucleotide sequence ID" value="NZ_CBCSDF010000002.1"/>
</dbReference>
<dbReference type="PROSITE" id="PS51257">
    <property type="entry name" value="PROKAR_LIPOPROTEIN"/>
    <property type="match status" value="1"/>
</dbReference>
<dbReference type="InterPro" id="IPR007730">
    <property type="entry name" value="SPOR-like_dom"/>
</dbReference>
<feature type="domain" description="SPOR" evidence="3">
    <location>
        <begin position="112"/>
        <end position="196"/>
    </location>
</feature>
<dbReference type="AlphaFoldDB" id="A0A8I2H011"/>
<protein>
    <submittedName>
        <fullName evidence="5">SPOR domain-containing protein</fullName>
    </submittedName>
</protein>
<proteinExistence type="predicted"/>
<dbReference type="EMBL" id="CP137578">
    <property type="protein sequence ID" value="WOX29864.1"/>
    <property type="molecule type" value="Genomic_DNA"/>
</dbReference>
<organism evidence="4 6">
    <name type="scientific">Pseudoalteromonas maricaloris</name>
    <dbReference type="NCBI Taxonomy" id="184924"/>
    <lineage>
        <taxon>Bacteria</taxon>
        <taxon>Pseudomonadati</taxon>
        <taxon>Pseudomonadota</taxon>
        <taxon>Gammaproteobacteria</taxon>
        <taxon>Alteromonadales</taxon>
        <taxon>Pseudoalteromonadaceae</taxon>
        <taxon>Pseudoalteromonas</taxon>
    </lineage>
</organism>